<dbReference type="Proteomes" id="UP001219355">
    <property type="component" value="Chromosome 1"/>
</dbReference>
<evidence type="ECO:0000256" key="5">
    <source>
        <dbReference type="SAM" id="Phobius"/>
    </source>
</evidence>
<protein>
    <submittedName>
        <fullName evidence="6">Uncharacterized protein</fullName>
    </submittedName>
</protein>
<dbReference type="AlphaFoldDB" id="A0AAF0IHI6"/>
<dbReference type="Gene3D" id="1.20.1250.20">
    <property type="entry name" value="MFS general substrate transporter like domains"/>
    <property type="match status" value="1"/>
</dbReference>
<sequence length="230" mass="25373">MASDFPGYLIARAFQGLGVSPPLTVGMGTEGPKARTLDDGGQYWISTGTTLYAGGGILVDVVGANWDNWLSAILLGLLLLLQLFLMPETLYPRTLMLSKMPKAHGVARPADQEKALEYTTCVQEFKLKRTKELSFFNLSPVPGLKHPKVWDTAIRFLHTFRLYVLYGSFLLCVLLGSGRHHQLATRVRWQVSSDSRPGVCWLARGNRDNRTPLVGAIKRSGSAAIGKEEQ</sequence>
<reference evidence="6" key="1">
    <citation type="submission" date="2023-03" db="EMBL/GenBank/DDBJ databases">
        <title>Emydomyces testavorans Genome Sequence.</title>
        <authorList>
            <person name="Hoyer L."/>
        </authorList>
    </citation>
    <scope>NUCLEOTIDE SEQUENCE</scope>
    <source>
        <strain evidence="6">16-2883</strain>
    </source>
</reference>
<dbReference type="InterPro" id="IPR036259">
    <property type="entry name" value="MFS_trans_sf"/>
</dbReference>
<evidence type="ECO:0000256" key="1">
    <source>
        <dbReference type="ARBA" id="ARBA00004141"/>
    </source>
</evidence>
<dbReference type="PANTHER" id="PTHR23502">
    <property type="entry name" value="MAJOR FACILITATOR SUPERFAMILY"/>
    <property type="match status" value="1"/>
</dbReference>
<feature type="transmembrane region" description="Helical" evidence="5">
    <location>
        <begin position="43"/>
        <end position="62"/>
    </location>
</feature>
<keyword evidence="4 5" id="KW-0472">Membrane</keyword>
<keyword evidence="3 5" id="KW-1133">Transmembrane helix</keyword>
<evidence type="ECO:0000256" key="2">
    <source>
        <dbReference type="ARBA" id="ARBA00022692"/>
    </source>
</evidence>
<dbReference type="SUPFAM" id="SSF103473">
    <property type="entry name" value="MFS general substrate transporter"/>
    <property type="match status" value="1"/>
</dbReference>
<dbReference type="EMBL" id="CP120627">
    <property type="protein sequence ID" value="WEW56907.1"/>
    <property type="molecule type" value="Genomic_DNA"/>
</dbReference>
<name>A0AAF0IHI6_9EURO</name>
<keyword evidence="2 5" id="KW-0812">Transmembrane</keyword>
<gene>
    <name evidence="6" type="ORF">PRK78_002364</name>
</gene>
<accession>A0AAF0IHI6</accession>
<feature type="transmembrane region" description="Helical" evidence="5">
    <location>
        <begin position="160"/>
        <end position="178"/>
    </location>
</feature>
<evidence type="ECO:0000256" key="4">
    <source>
        <dbReference type="ARBA" id="ARBA00023136"/>
    </source>
</evidence>
<evidence type="ECO:0000256" key="3">
    <source>
        <dbReference type="ARBA" id="ARBA00022989"/>
    </source>
</evidence>
<evidence type="ECO:0000313" key="7">
    <source>
        <dbReference type="Proteomes" id="UP001219355"/>
    </source>
</evidence>
<evidence type="ECO:0000313" key="6">
    <source>
        <dbReference type="EMBL" id="WEW56907.1"/>
    </source>
</evidence>
<keyword evidence="7" id="KW-1185">Reference proteome</keyword>
<dbReference type="GO" id="GO:0022857">
    <property type="term" value="F:transmembrane transporter activity"/>
    <property type="evidence" value="ECO:0007669"/>
    <property type="project" value="TreeGrafter"/>
</dbReference>
<comment type="subcellular location">
    <subcellularLocation>
        <location evidence="1">Membrane</location>
        <topology evidence="1">Multi-pass membrane protein</topology>
    </subcellularLocation>
</comment>
<organism evidence="6 7">
    <name type="scientific">Emydomyces testavorans</name>
    <dbReference type="NCBI Taxonomy" id="2070801"/>
    <lineage>
        <taxon>Eukaryota</taxon>
        <taxon>Fungi</taxon>
        <taxon>Dikarya</taxon>
        <taxon>Ascomycota</taxon>
        <taxon>Pezizomycotina</taxon>
        <taxon>Eurotiomycetes</taxon>
        <taxon>Eurotiomycetidae</taxon>
        <taxon>Onygenales</taxon>
        <taxon>Nannizziopsiaceae</taxon>
        <taxon>Emydomyces</taxon>
    </lineage>
</organism>
<dbReference type="PANTHER" id="PTHR23502:SF139">
    <property type="entry name" value="MAJOR FACILITATOR SUPERFAMILY (MFS) PROFILE DOMAIN-CONTAINING PROTEIN-RELATED"/>
    <property type="match status" value="1"/>
</dbReference>
<dbReference type="GO" id="GO:0005886">
    <property type="term" value="C:plasma membrane"/>
    <property type="evidence" value="ECO:0007669"/>
    <property type="project" value="TreeGrafter"/>
</dbReference>
<proteinExistence type="predicted"/>
<feature type="transmembrane region" description="Helical" evidence="5">
    <location>
        <begin position="69"/>
        <end position="86"/>
    </location>
</feature>